<dbReference type="InterPro" id="IPR036477">
    <property type="entry name" value="Formyl_transf_N_sf"/>
</dbReference>
<sequence>MKPRAVVFAYHNVGVRCLRVLLARGVDVALVVTHEDNPAERIWFGSVAQVAAEHGIETITPSDPAGAALREAVMRARPDFIFSFYYRHMLPAGVLALAPRGAYNMHGSLLPKYRGRVPTNWAVLNGETETGATLHEMAAKPDAGAIVAQTSVPILPDDTAQEVFDKVTVAAEQTLWRVLPALLAGEAPHLPNDLARGSYFGGRKPEDGRIDWSKPAQQVYNLIRAVAPPYPGAFTDIGEDRFVVARARLAGLETIGTAASAPANLPPGLHVSDNTCLGVCGDARAIVISELRHQRDGQETVVTPAQFAQITNRSRHS</sequence>
<dbReference type="Pfam" id="PF02911">
    <property type="entry name" value="Formyl_trans_C"/>
    <property type="match status" value="1"/>
</dbReference>
<evidence type="ECO:0000259" key="1">
    <source>
        <dbReference type="Pfam" id="PF00551"/>
    </source>
</evidence>
<name>A0A3D8JQN7_9BURK</name>
<dbReference type="PANTHER" id="PTHR11138:SF5">
    <property type="entry name" value="METHIONYL-TRNA FORMYLTRANSFERASE, MITOCHONDRIAL"/>
    <property type="match status" value="1"/>
</dbReference>
<evidence type="ECO:0000313" key="3">
    <source>
        <dbReference type="EMBL" id="RDU95338.1"/>
    </source>
</evidence>
<dbReference type="InterPro" id="IPR011034">
    <property type="entry name" value="Formyl_transferase-like_C_sf"/>
</dbReference>
<feature type="domain" description="Formyl transferase N-terminal" evidence="1">
    <location>
        <begin position="25"/>
        <end position="179"/>
    </location>
</feature>
<dbReference type="PANTHER" id="PTHR11138">
    <property type="entry name" value="METHIONYL-TRNA FORMYLTRANSFERASE"/>
    <property type="match status" value="1"/>
</dbReference>
<accession>A0A3D8JQN7</accession>
<keyword evidence="4" id="KW-1185">Reference proteome</keyword>
<dbReference type="CDD" id="cd08702">
    <property type="entry name" value="Arna_FMT_C"/>
    <property type="match status" value="1"/>
</dbReference>
<evidence type="ECO:0000259" key="2">
    <source>
        <dbReference type="Pfam" id="PF02911"/>
    </source>
</evidence>
<dbReference type="Pfam" id="PF00551">
    <property type="entry name" value="Formyl_trans_N"/>
    <property type="match status" value="1"/>
</dbReference>
<dbReference type="OrthoDB" id="9802815at2"/>
<dbReference type="InterPro" id="IPR002376">
    <property type="entry name" value="Formyl_transf_N"/>
</dbReference>
<dbReference type="SUPFAM" id="SSF50486">
    <property type="entry name" value="FMT C-terminal domain-like"/>
    <property type="match status" value="1"/>
</dbReference>
<evidence type="ECO:0000313" key="4">
    <source>
        <dbReference type="Proteomes" id="UP000256838"/>
    </source>
</evidence>
<comment type="caution">
    <text evidence="3">The sequence shown here is derived from an EMBL/GenBank/DDBJ whole genome shotgun (WGS) entry which is preliminary data.</text>
</comment>
<dbReference type="Proteomes" id="UP000256838">
    <property type="component" value="Unassembled WGS sequence"/>
</dbReference>
<feature type="domain" description="Formyl transferase C-terminal" evidence="2">
    <location>
        <begin position="204"/>
        <end position="294"/>
    </location>
</feature>
<dbReference type="InterPro" id="IPR005793">
    <property type="entry name" value="Formyl_trans_C"/>
</dbReference>
<dbReference type="RefSeq" id="WP_115537103.1">
    <property type="nucleotide sequence ID" value="NZ_QRGA01000020.1"/>
</dbReference>
<dbReference type="Gene3D" id="3.40.50.12230">
    <property type="match status" value="1"/>
</dbReference>
<gene>
    <name evidence="3" type="ORF">DWV00_29265</name>
</gene>
<dbReference type="NCBIfam" id="NF005414">
    <property type="entry name" value="PRK06988.1"/>
    <property type="match status" value="1"/>
</dbReference>
<protein>
    <submittedName>
        <fullName evidence="3">Formyltransferase</fullName>
    </submittedName>
</protein>
<dbReference type="AlphaFoldDB" id="A0A3D8JQN7"/>
<reference evidence="3 4" key="1">
    <citation type="submission" date="2018-08" db="EMBL/GenBank/DDBJ databases">
        <title>Paraburkholderia sp. DHOM06 isolated from forest soil.</title>
        <authorList>
            <person name="Gao Z.-H."/>
            <person name="Qiu L.-H."/>
        </authorList>
    </citation>
    <scope>NUCLEOTIDE SEQUENCE [LARGE SCALE GENOMIC DNA]</scope>
    <source>
        <strain evidence="3 4">DHOM06</strain>
    </source>
</reference>
<dbReference type="GO" id="GO:0005829">
    <property type="term" value="C:cytosol"/>
    <property type="evidence" value="ECO:0007669"/>
    <property type="project" value="TreeGrafter"/>
</dbReference>
<dbReference type="EMBL" id="QRGA01000020">
    <property type="protein sequence ID" value="RDU95338.1"/>
    <property type="molecule type" value="Genomic_DNA"/>
</dbReference>
<dbReference type="SUPFAM" id="SSF53328">
    <property type="entry name" value="Formyltransferase"/>
    <property type="match status" value="1"/>
</dbReference>
<organism evidence="3 4">
    <name type="scientific">Trinickia dinghuensis</name>
    <dbReference type="NCBI Taxonomy" id="2291023"/>
    <lineage>
        <taxon>Bacteria</taxon>
        <taxon>Pseudomonadati</taxon>
        <taxon>Pseudomonadota</taxon>
        <taxon>Betaproteobacteria</taxon>
        <taxon>Burkholderiales</taxon>
        <taxon>Burkholderiaceae</taxon>
        <taxon>Trinickia</taxon>
    </lineage>
</organism>
<proteinExistence type="predicted"/>
<dbReference type="GO" id="GO:0004479">
    <property type="term" value="F:methionyl-tRNA formyltransferase activity"/>
    <property type="evidence" value="ECO:0007669"/>
    <property type="project" value="TreeGrafter"/>
</dbReference>
<keyword evidence="3" id="KW-0808">Transferase</keyword>